<evidence type="ECO:0000313" key="1">
    <source>
        <dbReference type="EMBL" id="QXE90473.1"/>
    </source>
</evidence>
<reference evidence="1 2" key="1">
    <citation type="submission" date="2021-06" db="EMBL/GenBank/DDBJ databases">
        <title>Gemonas diversity in paddy soil.</title>
        <authorList>
            <person name="Liu G."/>
        </authorList>
    </citation>
    <scope>NUCLEOTIDE SEQUENCE [LARGE SCALE GENOMIC DNA]</scope>
    <source>
        <strain evidence="1 2">RG2</strain>
    </source>
</reference>
<keyword evidence="2" id="KW-1185">Reference proteome</keyword>
<sequence length="125" mass="14292">MDEYTFKSTGPDPTYLANVNIFFPVLFTLEIFKNGWPEHKFGSQSVLLSEADWFRQMYEGGRTGNRLHIAARKAARENLSARIQKILRYATVMADENDVKALLNSGVVIYKTRKKAHRTAKQAQP</sequence>
<accession>A0ABX8LJR3</accession>
<name>A0ABX8LJR3_9BACT</name>
<dbReference type="EMBL" id="CP077683">
    <property type="protein sequence ID" value="QXE90473.1"/>
    <property type="molecule type" value="Genomic_DNA"/>
</dbReference>
<proteinExistence type="predicted"/>
<dbReference type="Proteomes" id="UP000683559">
    <property type="component" value="Chromosome"/>
</dbReference>
<gene>
    <name evidence="1" type="ORF">KP001_19020</name>
</gene>
<evidence type="ECO:0000313" key="2">
    <source>
        <dbReference type="Proteomes" id="UP000683559"/>
    </source>
</evidence>
<dbReference type="RefSeq" id="WP_217287105.1">
    <property type="nucleotide sequence ID" value="NZ_CP077683.1"/>
</dbReference>
<protein>
    <submittedName>
        <fullName evidence="1">Uncharacterized protein</fullName>
    </submittedName>
</protein>
<organism evidence="1 2">
    <name type="scientific">Geomonas subterranea</name>
    <dbReference type="NCBI Taxonomy" id="2847989"/>
    <lineage>
        <taxon>Bacteria</taxon>
        <taxon>Pseudomonadati</taxon>
        <taxon>Thermodesulfobacteriota</taxon>
        <taxon>Desulfuromonadia</taxon>
        <taxon>Geobacterales</taxon>
        <taxon>Geobacteraceae</taxon>
        <taxon>Geomonas</taxon>
    </lineage>
</organism>